<dbReference type="Gene3D" id="3.40.50.200">
    <property type="entry name" value="Peptidase S8/S53 domain"/>
    <property type="match status" value="1"/>
</dbReference>
<evidence type="ECO:0000259" key="1">
    <source>
        <dbReference type="Pfam" id="PF00082"/>
    </source>
</evidence>
<organism evidence="2 3">
    <name type="scientific">Paenibacillus popilliae ATCC 14706</name>
    <dbReference type="NCBI Taxonomy" id="1212764"/>
    <lineage>
        <taxon>Bacteria</taxon>
        <taxon>Bacillati</taxon>
        <taxon>Bacillota</taxon>
        <taxon>Bacilli</taxon>
        <taxon>Bacillales</taxon>
        <taxon>Paenibacillaceae</taxon>
        <taxon>Paenibacillus</taxon>
    </lineage>
</organism>
<keyword evidence="2" id="KW-0645">Protease</keyword>
<reference evidence="2 3" key="1">
    <citation type="submission" date="2012-10" db="EMBL/GenBank/DDBJ databases">
        <title>Draft Genome Sequence of Paenibacillus popilliae ATCC 14706T.</title>
        <authorList>
            <person name="Iiyama K."/>
            <person name="Mori K."/>
            <person name="Mon H."/>
            <person name="Chieda Y."/>
            <person name="Lee J.M."/>
            <person name="Kusakabe T."/>
            <person name="Tashiro K."/>
            <person name="Asano S."/>
            <person name="Yasunaga-Aoki C."/>
            <person name="Shimizu S."/>
        </authorList>
    </citation>
    <scope>NUCLEOTIDE SEQUENCE [LARGE SCALE GENOMIC DNA]</scope>
    <source>
        <strain evidence="2 3">ATCC 14706</strain>
    </source>
</reference>
<dbReference type="Pfam" id="PF00082">
    <property type="entry name" value="Peptidase_S8"/>
    <property type="match status" value="1"/>
</dbReference>
<dbReference type="InterPro" id="IPR036852">
    <property type="entry name" value="Peptidase_S8/S53_dom_sf"/>
</dbReference>
<protein>
    <submittedName>
        <fullName evidence="2">Subtilisin-like serine protease</fullName>
    </submittedName>
</protein>
<dbReference type="OrthoDB" id="9798386at2"/>
<dbReference type="GO" id="GO:0004252">
    <property type="term" value="F:serine-type endopeptidase activity"/>
    <property type="evidence" value="ECO:0007669"/>
    <property type="project" value="InterPro"/>
</dbReference>
<proteinExistence type="predicted"/>
<dbReference type="RefSeq" id="WP_006285370.1">
    <property type="nucleotide sequence ID" value="NZ_BALG01000058.1"/>
</dbReference>
<feature type="domain" description="Peptidase S8/S53" evidence="1">
    <location>
        <begin position="270"/>
        <end position="560"/>
    </location>
</feature>
<keyword evidence="2" id="KW-0378">Hydrolase</keyword>
<name>M9LZY8_PAEPP</name>
<dbReference type="Proteomes" id="UP000029453">
    <property type="component" value="Unassembled WGS sequence"/>
</dbReference>
<sequence length="762" mass="85547">MNDRRKPKNKNKDPKSHFWIPDSEVDLVEYKPRSIPTPRDINHVEHGTNLAKGIEAIRKSHRQNKTPISDKIIIFKVELEEEDTIDDRGDFEKLFSNNKLRVNSIKKSNVAIVSTSPANLNEFDRKLSQYTQKDGKSHGFFQYIKSISSYASEDKLAQSLKDSAEIQDVQITLIPSLESSDYEKMIEFLSGNILSVKGELLDNIILQNNTPVLRALIPSSGLKVLADQEIVLEIGRTPFFETETEGGGQAEIDFDDVKIEFLHDPRELPIICVLDDGVSLPESMSDCIAGKYISEDLEFAPTCEHGTKVASRAIFGDDIDTQVLNKQLVPKVRIIDAAISDGLTPLDEPTLIKRIRLAVESIKDRAQIFCLALNQQDSLSGDFISNLAFELDSLTKKYTDYGIQFVVPTGNHKLWSYYSSLDDIIDDDASRMAAPSESFYALTVGSVSRDNHPDSISGREELSPFSRIGFGFAGSPKPDVVYPGGNVYIKDNKGFISANCAAYVINNEGKLTQDFGTSFSAPLAAQELALLTEHVPENDILIAKALLLHHAETPHIDSYNSSQDSRELHSKLYGKGLGNYLNSKNSYKSRASYIRKGKLGRLLKQRIRFYMPSTISKYSNSKKPVVKVSVTCICFSPVNQSMGYEYLRAYVDTSLHTINSGNNMETNNPAGKEGRKRWNHIHHFNRIIKSFNPGDWQIWLQLYTKPELTNDEEIDYILIVSIEDLTTNDVDVHGGISIESHSRFEILSEIHVEGESFNNDEE</sequence>
<accession>M9LZY8</accession>
<evidence type="ECO:0000313" key="3">
    <source>
        <dbReference type="Proteomes" id="UP000029453"/>
    </source>
</evidence>
<dbReference type="InterPro" id="IPR034074">
    <property type="entry name" value="Y4bN_pept_dom"/>
</dbReference>
<dbReference type="SUPFAM" id="SSF52743">
    <property type="entry name" value="Subtilisin-like"/>
    <property type="match status" value="1"/>
</dbReference>
<dbReference type="GO" id="GO:0006508">
    <property type="term" value="P:proteolysis"/>
    <property type="evidence" value="ECO:0007669"/>
    <property type="project" value="UniProtKB-KW"/>
</dbReference>
<comment type="caution">
    <text evidence="2">The sequence shown here is derived from an EMBL/GenBank/DDBJ whole genome shotgun (WGS) entry which is preliminary data.</text>
</comment>
<gene>
    <name evidence="2" type="ORF">PPOP_1341</name>
</gene>
<keyword evidence="3" id="KW-1185">Reference proteome</keyword>
<dbReference type="EMBL" id="BALG01000058">
    <property type="protein sequence ID" value="GAC41984.1"/>
    <property type="molecule type" value="Genomic_DNA"/>
</dbReference>
<evidence type="ECO:0000313" key="2">
    <source>
        <dbReference type="EMBL" id="GAC41984.1"/>
    </source>
</evidence>
<dbReference type="CDD" id="cd04847">
    <property type="entry name" value="Peptidases_S8_Subtilisin_like_2"/>
    <property type="match status" value="1"/>
</dbReference>
<dbReference type="AlphaFoldDB" id="M9LZY8"/>
<dbReference type="InterPro" id="IPR000209">
    <property type="entry name" value="Peptidase_S8/S53_dom"/>
</dbReference>